<feature type="domain" description="Histidine kinase" evidence="9">
    <location>
        <begin position="163"/>
        <end position="376"/>
    </location>
</feature>
<proteinExistence type="predicted"/>
<dbReference type="Gene3D" id="3.30.565.10">
    <property type="entry name" value="Histidine kinase-like ATPase, C-terminal domain"/>
    <property type="match status" value="1"/>
</dbReference>
<evidence type="ECO:0000256" key="7">
    <source>
        <dbReference type="ARBA" id="ARBA00023012"/>
    </source>
</evidence>
<organism evidence="10 11">
    <name type="scientific">Enterococcus florum</name>
    <dbReference type="NCBI Taxonomy" id="2480627"/>
    <lineage>
        <taxon>Bacteria</taxon>
        <taxon>Bacillati</taxon>
        <taxon>Bacillota</taxon>
        <taxon>Bacilli</taxon>
        <taxon>Lactobacillales</taxon>
        <taxon>Enterococcaceae</taxon>
        <taxon>Enterococcus</taxon>
    </lineage>
</organism>
<keyword evidence="8" id="KW-0472">Membrane</keyword>
<dbReference type="EMBL" id="BJCC01000028">
    <property type="protein sequence ID" value="GCF95160.1"/>
    <property type="molecule type" value="Genomic_DNA"/>
</dbReference>
<accession>A0A4P5PAZ5</accession>
<keyword evidence="5" id="KW-0808">Transferase</keyword>
<keyword evidence="6" id="KW-0418">Kinase</keyword>
<dbReference type="InterPro" id="IPR036097">
    <property type="entry name" value="HisK_dim/P_sf"/>
</dbReference>
<dbReference type="Pfam" id="PF02518">
    <property type="entry name" value="HATPase_c"/>
    <property type="match status" value="1"/>
</dbReference>
<evidence type="ECO:0000256" key="2">
    <source>
        <dbReference type="ARBA" id="ARBA00004370"/>
    </source>
</evidence>
<dbReference type="PROSITE" id="PS51257">
    <property type="entry name" value="PROKAR_LIPOPROTEIN"/>
    <property type="match status" value="1"/>
</dbReference>
<dbReference type="AlphaFoldDB" id="A0A4P5PAZ5"/>
<dbReference type="CDD" id="cd00082">
    <property type="entry name" value="HisKA"/>
    <property type="match status" value="1"/>
</dbReference>
<evidence type="ECO:0000256" key="6">
    <source>
        <dbReference type="ARBA" id="ARBA00022777"/>
    </source>
</evidence>
<dbReference type="EC" id="2.7.13.3" evidence="3"/>
<dbReference type="SUPFAM" id="SSF55874">
    <property type="entry name" value="ATPase domain of HSP90 chaperone/DNA topoisomerase II/histidine kinase"/>
    <property type="match status" value="1"/>
</dbReference>
<dbReference type="PANTHER" id="PTHR45453">
    <property type="entry name" value="PHOSPHATE REGULON SENSOR PROTEIN PHOR"/>
    <property type="match status" value="1"/>
</dbReference>
<dbReference type="PRINTS" id="PR00344">
    <property type="entry name" value="BCTRLSENSOR"/>
</dbReference>
<dbReference type="Gene3D" id="1.10.287.130">
    <property type="match status" value="1"/>
</dbReference>
<dbReference type="GO" id="GO:0004721">
    <property type="term" value="F:phosphoprotein phosphatase activity"/>
    <property type="evidence" value="ECO:0007669"/>
    <property type="project" value="TreeGrafter"/>
</dbReference>
<feature type="transmembrane region" description="Helical" evidence="8">
    <location>
        <begin position="12"/>
        <end position="31"/>
    </location>
</feature>
<dbReference type="SUPFAM" id="SSF47384">
    <property type="entry name" value="Homodimeric domain of signal transducing histidine kinase"/>
    <property type="match status" value="1"/>
</dbReference>
<evidence type="ECO:0000259" key="9">
    <source>
        <dbReference type="PROSITE" id="PS50109"/>
    </source>
</evidence>
<dbReference type="CDD" id="cd00075">
    <property type="entry name" value="HATPase"/>
    <property type="match status" value="1"/>
</dbReference>
<dbReference type="InterPro" id="IPR004358">
    <property type="entry name" value="Sig_transdc_His_kin-like_C"/>
</dbReference>
<dbReference type="InterPro" id="IPR036890">
    <property type="entry name" value="HATPase_C_sf"/>
</dbReference>
<evidence type="ECO:0000256" key="4">
    <source>
        <dbReference type="ARBA" id="ARBA00022553"/>
    </source>
</evidence>
<comment type="catalytic activity">
    <reaction evidence="1">
        <text>ATP + protein L-histidine = ADP + protein N-phospho-L-histidine.</text>
        <dbReference type="EC" id="2.7.13.3"/>
    </reaction>
</comment>
<dbReference type="InterPro" id="IPR003661">
    <property type="entry name" value="HisK_dim/P_dom"/>
</dbReference>
<dbReference type="SMART" id="SM00387">
    <property type="entry name" value="HATPase_c"/>
    <property type="match status" value="1"/>
</dbReference>
<gene>
    <name evidence="10" type="ORF">NRIC_30510</name>
</gene>
<comment type="subcellular location">
    <subcellularLocation>
        <location evidence="2">Membrane</location>
    </subcellularLocation>
</comment>
<dbReference type="RefSeq" id="WP_146623559.1">
    <property type="nucleotide sequence ID" value="NZ_BJCC01000028.1"/>
</dbReference>
<keyword evidence="7" id="KW-0902">Two-component regulatory system</keyword>
<dbReference type="InterPro" id="IPR005467">
    <property type="entry name" value="His_kinase_dom"/>
</dbReference>
<dbReference type="OrthoDB" id="9773956at2"/>
<dbReference type="SMART" id="SM00388">
    <property type="entry name" value="HisKA"/>
    <property type="match status" value="1"/>
</dbReference>
<evidence type="ECO:0000256" key="5">
    <source>
        <dbReference type="ARBA" id="ARBA00022679"/>
    </source>
</evidence>
<evidence type="ECO:0000256" key="8">
    <source>
        <dbReference type="SAM" id="Phobius"/>
    </source>
</evidence>
<dbReference type="PROSITE" id="PS50109">
    <property type="entry name" value="HIS_KIN"/>
    <property type="match status" value="1"/>
</dbReference>
<protein>
    <recommendedName>
        <fullName evidence="3">histidine kinase</fullName>
        <ecNumber evidence="3">2.7.13.3</ecNumber>
    </recommendedName>
</protein>
<keyword evidence="8" id="KW-0812">Transmembrane</keyword>
<dbReference type="Pfam" id="PF00512">
    <property type="entry name" value="HisKA"/>
    <property type="match status" value="1"/>
</dbReference>
<dbReference type="GO" id="GO:0000155">
    <property type="term" value="F:phosphorelay sensor kinase activity"/>
    <property type="evidence" value="ECO:0007669"/>
    <property type="project" value="InterPro"/>
</dbReference>
<keyword evidence="8" id="KW-1133">Transmembrane helix</keyword>
<keyword evidence="4" id="KW-0597">Phosphoprotein</keyword>
<evidence type="ECO:0000313" key="11">
    <source>
        <dbReference type="Proteomes" id="UP000290567"/>
    </source>
</evidence>
<dbReference type="GO" id="GO:0005886">
    <property type="term" value="C:plasma membrane"/>
    <property type="evidence" value="ECO:0007669"/>
    <property type="project" value="TreeGrafter"/>
</dbReference>
<dbReference type="PANTHER" id="PTHR45453:SF1">
    <property type="entry name" value="PHOSPHATE REGULON SENSOR PROTEIN PHOR"/>
    <property type="match status" value="1"/>
</dbReference>
<feature type="transmembrane region" description="Helical" evidence="8">
    <location>
        <begin position="97"/>
        <end position="117"/>
    </location>
</feature>
<name>A0A4P5PAZ5_9ENTE</name>
<dbReference type="Proteomes" id="UP000290567">
    <property type="component" value="Unassembled WGS sequence"/>
</dbReference>
<dbReference type="InterPro" id="IPR050351">
    <property type="entry name" value="BphY/WalK/GraS-like"/>
</dbReference>
<evidence type="ECO:0000256" key="3">
    <source>
        <dbReference type="ARBA" id="ARBA00012438"/>
    </source>
</evidence>
<comment type="caution">
    <text evidence="10">The sequence shown here is derived from an EMBL/GenBank/DDBJ whole genome shotgun (WGS) entry which is preliminary data.</text>
</comment>
<evidence type="ECO:0000256" key="1">
    <source>
        <dbReference type="ARBA" id="ARBA00000085"/>
    </source>
</evidence>
<evidence type="ECO:0000313" key="10">
    <source>
        <dbReference type="EMBL" id="GCF95160.1"/>
    </source>
</evidence>
<reference evidence="11" key="1">
    <citation type="submission" date="2019-02" db="EMBL/GenBank/DDBJ databases">
        <title>Draft genome sequence of Enterococcus sp. Gos25-1.</title>
        <authorList>
            <person name="Tanaka N."/>
            <person name="Shiwa Y."/>
            <person name="Fujita N."/>
        </authorList>
    </citation>
    <scope>NUCLEOTIDE SEQUENCE [LARGE SCALE GENOMIC DNA]</scope>
    <source>
        <strain evidence="11">Gos25-1</strain>
    </source>
</reference>
<sequence length="376" mass="42073">MGQRSSKRLNGLFLLTIIIGFGCFLFSHVSMQKALKAERRGTLGMLVEQADLPEAQVMAAANQKITQQDAQKGAELEARYGLTTRTQRQQKITQRYFIWNLVIGGGGTILLSAFFIWNQSENRKQVRKIVAEMEQKQSEKATSELLLQRVRNEGNELKSSVTDIAHQLRTPVASLKMSMDIALSDKYSDQERSEFGHQAEIQIHKLNLMLDGLIKLSQLETDLIRLQPQPTSLKAVITDAVNSLIMKAIEKEIEIEVETFEDRLILIDQKWTLEAISNVLENAVKYSPAGTTIQLRISTLVTYVLLEILDQGPGIPSQEQTKIYQRFYRGANSEAVEGSGVGLYLTRSIIEGQGGAIMVKNLKPHGSNFQLTLPLA</sequence>
<dbReference type="GO" id="GO:0016036">
    <property type="term" value="P:cellular response to phosphate starvation"/>
    <property type="evidence" value="ECO:0007669"/>
    <property type="project" value="TreeGrafter"/>
</dbReference>
<dbReference type="InterPro" id="IPR003594">
    <property type="entry name" value="HATPase_dom"/>
</dbReference>
<keyword evidence="11" id="KW-1185">Reference proteome</keyword>